<evidence type="ECO:0000256" key="12">
    <source>
        <dbReference type="SAM" id="Phobius"/>
    </source>
</evidence>
<dbReference type="Pfam" id="PF02378">
    <property type="entry name" value="PTS_EIIC"/>
    <property type="match status" value="1"/>
</dbReference>
<feature type="active site" description="Phosphocysteine intermediate; for EIIB activity" evidence="11">
    <location>
        <position position="27"/>
    </location>
</feature>
<dbReference type="FunFam" id="3.30.1360.60:FF:000001">
    <property type="entry name" value="PTS system glucose-specific IIBC component PtsG"/>
    <property type="match status" value="1"/>
</dbReference>
<dbReference type="SUPFAM" id="SSF55604">
    <property type="entry name" value="Glucose permease domain IIB"/>
    <property type="match status" value="1"/>
</dbReference>
<dbReference type="GO" id="GO:0015771">
    <property type="term" value="P:trehalose transport"/>
    <property type="evidence" value="ECO:0007669"/>
    <property type="project" value="TreeGrafter"/>
</dbReference>
<evidence type="ECO:0000259" key="14">
    <source>
        <dbReference type="PROSITE" id="PS51103"/>
    </source>
</evidence>
<dbReference type="PROSITE" id="PS01035">
    <property type="entry name" value="PTS_EIIB_TYPE_1_CYS"/>
    <property type="match status" value="1"/>
</dbReference>
<dbReference type="PROSITE" id="PS51098">
    <property type="entry name" value="PTS_EIIB_TYPE_1"/>
    <property type="match status" value="1"/>
</dbReference>
<evidence type="ECO:0000256" key="7">
    <source>
        <dbReference type="ARBA" id="ARBA00022692"/>
    </source>
</evidence>
<evidence type="ECO:0000256" key="3">
    <source>
        <dbReference type="ARBA" id="ARBA00022475"/>
    </source>
</evidence>
<dbReference type="GO" id="GO:0005886">
    <property type="term" value="C:plasma membrane"/>
    <property type="evidence" value="ECO:0007669"/>
    <property type="project" value="UniProtKB-SubCell"/>
</dbReference>
<sequence>MSNLKKDVTKIIHAVGGNDNISAVTHCVTRLRLVLEDENVINIPELESIDIVKGSFSANGQFQVIIGPGLITKVYDEFLTQTNQRILSKQEVKEQASEKLNIFQKLIKYLGDIFIPILPAIVASGLLMGVNNILSNPGIFYEQPFLEVHPGWAGIANMINLIANTSFAFLPALVGWSAVKKFGGNPLLGIVLGLILINPQLMPGAQYARTPEEVSYWNLFGWKVAQIGYQGQVIPVLFSSFILAKTEIFLTKKIPDMLQMILVSPITLLFTGFITFTIIGPITMILSNIITDSILKLFEISPILAGGVFGSLVSPLVVTGMHHLFLGVNLQMIGSLGYATLWPIQVMASLAQGAAALMMFFIIKNKKEKGVALTASISAWLGITEPAIFGINLRYKYPFLAAMVGAGVAGAITASADVKATSIGISGLPAPLSIMPNYWMIYFISMALSISITMGLTYLFSIKNLSFKKIDSPSKEPLRQTN</sequence>
<keyword evidence="5" id="KW-0808">Transferase</keyword>
<comment type="subcellular location">
    <subcellularLocation>
        <location evidence="1">Cell membrane</location>
        <topology evidence="1">Multi-pass membrane protein</topology>
    </subcellularLocation>
</comment>
<keyword evidence="3" id="KW-1003">Cell membrane</keyword>
<feature type="domain" description="PTS EIIB type-1" evidence="13">
    <location>
        <begin position="5"/>
        <end position="88"/>
    </location>
</feature>
<dbReference type="GO" id="GO:0008982">
    <property type="term" value="F:protein-N(PI)-phosphohistidine-sugar phosphotransferase activity"/>
    <property type="evidence" value="ECO:0007669"/>
    <property type="project" value="InterPro"/>
</dbReference>
<keyword evidence="7 12" id="KW-0812">Transmembrane</keyword>
<dbReference type="NCBIfam" id="TIGR00826">
    <property type="entry name" value="EIIB_glc"/>
    <property type="match status" value="1"/>
</dbReference>
<keyword evidence="6" id="KW-0598">Phosphotransferase system</keyword>
<evidence type="ECO:0000256" key="10">
    <source>
        <dbReference type="ARBA" id="ARBA00023136"/>
    </source>
</evidence>
<evidence type="ECO:0000256" key="5">
    <source>
        <dbReference type="ARBA" id="ARBA00022679"/>
    </source>
</evidence>
<dbReference type="PANTHER" id="PTHR30175:SF4">
    <property type="entry name" value="PTS SYSTEM TREHALOSE-SPECIFIC EIIBC COMPONENT"/>
    <property type="match status" value="1"/>
</dbReference>
<evidence type="ECO:0000256" key="6">
    <source>
        <dbReference type="ARBA" id="ARBA00022683"/>
    </source>
</evidence>
<feature type="transmembrane region" description="Helical" evidence="12">
    <location>
        <begin position="154"/>
        <end position="175"/>
    </location>
</feature>
<feature type="transmembrane region" description="Helical" evidence="12">
    <location>
        <begin position="113"/>
        <end position="134"/>
    </location>
</feature>
<feature type="transmembrane region" description="Helical" evidence="12">
    <location>
        <begin position="187"/>
        <end position="207"/>
    </location>
</feature>
<feature type="transmembrane region" description="Helical" evidence="12">
    <location>
        <begin position="369"/>
        <end position="390"/>
    </location>
</feature>
<feature type="transmembrane region" description="Helical" evidence="12">
    <location>
        <begin position="338"/>
        <end position="363"/>
    </location>
</feature>
<evidence type="ECO:0000256" key="1">
    <source>
        <dbReference type="ARBA" id="ARBA00004651"/>
    </source>
</evidence>
<evidence type="ECO:0000256" key="9">
    <source>
        <dbReference type="ARBA" id="ARBA00022989"/>
    </source>
</evidence>
<dbReference type="EMBL" id="NGKA01000002">
    <property type="protein sequence ID" value="RSU15144.1"/>
    <property type="molecule type" value="Genomic_DNA"/>
</dbReference>
<keyword evidence="2" id="KW-0813">Transport</keyword>
<dbReference type="InterPro" id="IPR013013">
    <property type="entry name" value="PTS_EIIC_1"/>
</dbReference>
<dbReference type="GO" id="GO:0016301">
    <property type="term" value="F:kinase activity"/>
    <property type="evidence" value="ECO:0007669"/>
    <property type="project" value="UniProtKB-KW"/>
</dbReference>
<dbReference type="InterPro" id="IPR018113">
    <property type="entry name" value="PTrfase_EIIB_Cys"/>
</dbReference>
<dbReference type="InterPro" id="IPR001996">
    <property type="entry name" value="PTS_IIB_1"/>
</dbReference>
<accession>A0A430B489</accession>
<dbReference type="Proteomes" id="UP000287605">
    <property type="component" value="Unassembled WGS sequence"/>
</dbReference>
<name>A0A430B489_9ENTE</name>
<dbReference type="AlphaFoldDB" id="A0A430B489"/>
<comment type="caution">
    <text evidence="15">The sequence shown here is derived from an EMBL/GenBank/DDBJ whole genome shotgun (WGS) entry which is preliminary data.</text>
</comment>
<evidence type="ECO:0000256" key="8">
    <source>
        <dbReference type="ARBA" id="ARBA00022777"/>
    </source>
</evidence>
<dbReference type="OrthoDB" id="9769191at2"/>
<dbReference type="CDD" id="cd00212">
    <property type="entry name" value="PTS_IIB_glc"/>
    <property type="match status" value="1"/>
</dbReference>
<reference evidence="15 16" key="1">
    <citation type="submission" date="2017-05" db="EMBL/GenBank/DDBJ databases">
        <title>Vagococcus spp. assemblies.</title>
        <authorList>
            <person name="Gulvik C.A."/>
        </authorList>
    </citation>
    <scope>NUCLEOTIDE SEQUENCE [LARGE SCALE GENOMIC DNA]</scope>
    <source>
        <strain evidence="15 16">CCUG 51432</strain>
    </source>
</reference>
<dbReference type="RefSeq" id="WP_126806774.1">
    <property type="nucleotide sequence ID" value="NZ_NGKA01000002.1"/>
</dbReference>
<keyword evidence="4" id="KW-0762">Sugar transport</keyword>
<organism evidence="15 16">
    <name type="scientific">Vagococcus elongatus</name>
    <dbReference type="NCBI Taxonomy" id="180344"/>
    <lineage>
        <taxon>Bacteria</taxon>
        <taxon>Bacillati</taxon>
        <taxon>Bacillota</taxon>
        <taxon>Bacilli</taxon>
        <taxon>Lactobacillales</taxon>
        <taxon>Enterococcaceae</taxon>
        <taxon>Vagococcus</taxon>
    </lineage>
</organism>
<dbReference type="GO" id="GO:0090589">
    <property type="term" value="F:protein-phosphocysteine-trehalose phosphotransferase system transporter activity"/>
    <property type="evidence" value="ECO:0007669"/>
    <property type="project" value="TreeGrafter"/>
</dbReference>
<evidence type="ECO:0000256" key="11">
    <source>
        <dbReference type="PROSITE-ProRule" id="PRU00421"/>
    </source>
</evidence>
<evidence type="ECO:0000256" key="2">
    <source>
        <dbReference type="ARBA" id="ARBA00022448"/>
    </source>
</evidence>
<evidence type="ECO:0000313" key="15">
    <source>
        <dbReference type="EMBL" id="RSU15144.1"/>
    </source>
</evidence>
<evidence type="ECO:0000259" key="13">
    <source>
        <dbReference type="PROSITE" id="PS51098"/>
    </source>
</evidence>
<dbReference type="GO" id="GO:0009401">
    <property type="term" value="P:phosphoenolpyruvate-dependent sugar phosphotransferase system"/>
    <property type="evidence" value="ECO:0007669"/>
    <property type="project" value="UniProtKB-KW"/>
</dbReference>
<feature type="transmembrane region" description="Helical" evidence="12">
    <location>
        <begin position="438"/>
        <end position="460"/>
    </location>
</feature>
<feature type="transmembrane region" description="Helical" evidence="12">
    <location>
        <begin position="265"/>
        <end position="291"/>
    </location>
</feature>
<dbReference type="InterPro" id="IPR050558">
    <property type="entry name" value="PTS_Sugar-Specific_Components"/>
</dbReference>
<dbReference type="Pfam" id="PF00367">
    <property type="entry name" value="PTS_EIIB"/>
    <property type="match status" value="1"/>
</dbReference>
<dbReference type="NCBIfam" id="NF008236">
    <property type="entry name" value="PRK11007.1"/>
    <property type="match status" value="1"/>
</dbReference>
<keyword evidence="8" id="KW-0418">Kinase</keyword>
<gene>
    <name evidence="15" type="ORF">CBF29_02085</name>
</gene>
<dbReference type="PANTHER" id="PTHR30175">
    <property type="entry name" value="PHOSPHOTRANSFERASE SYSTEM TRANSPORT PROTEIN"/>
    <property type="match status" value="1"/>
</dbReference>
<evidence type="ECO:0000313" key="16">
    <source>
        <dbReference type="Proteomes" id="UP000287605"/>
    </source>
</evidence>
<feature type="transmembrane region" description="Helical" evidence="12">
    <location>
        <begin position="303"/>
        <end position="326"/>
    </location>
</feature>
<dbReference type="PROSITE" id="PS51103">
    <property type="entry name" value="PTS_EIIC_TYPE_1"/>
    <property type="match status" value="1"/>
</dbReference>
<keyword evidence="10 12" id="KW-0472">Membrane</keyword>
<protein>
    <submittedName>
        <fullName evidence="15">PTS trehalose transporter subunit IIBC</fullName>
    </submittedName>
</protein>
<dbReference type="Gene3D" id="3.30.1360.60">
    <property type="entry name" value="Glucose permease domain IIB"/>
    <property type="match status" value="1"/>
</dbReference>
<keyword evidence="16" id="KW-1185">Reference proteome</keyword>
<keyword evidence="9 12" id="KW-1133">Transmembrane helix</keyword>
<dbReference type="InterPro" id="IPR003352">
    <property type="entry name" value="PTS_EIIC"/>
</dbReference>
<evidence type="ECO:0000256" key="4">
    <source>
        <dbReference type="ARBA" id="ARBA00022597"/>
    </source>
</evidence>
<proteinExistence type="predicted"/>
<feature type="domain" description="PTS EIIC type-1" evidence="14">
    <location>
        <begin position="121"/>
        <end position="474"/>
    </location>
</feature>
<dbReference type="InterPro" id="IPR036878">
    <property type="entry name" value="Glu_permease_IIB"/>
</dbReference>